<dbReference type="Proteomes" id="UP001200034">
    <property type="component" value="Unassembled WGS sequence"/>
</dbReference>
<proteinExistence type="inferred from homology"/>
<dbReference type="PROSITE" id="PS50279">
    <property type="entry name" value="BPTI_KUNITZ_2"/>
    <property type="match status" value="1"/>
</dbReference>
<evidence type="ECO:0000259" key="7">
    <source>
        <dbReference type="PROSITE" id="PS50279"/>
    </source>
</evidence>
<dbReference type="PANTHER" id="PTHR47247:SF1">
    <property type="entry name" value="KUNITZ-TYPE PROTEASE INHIBITOR 2"/>
    <property type="match status" value="1"/>
</dbReference>
<comment type="function">
    <text evidence="5">Serine protease inhibitor that inhibits trypsin at a molar ratio of 1:1.</text>
</comment>
<dbReference type="GO" id="GO:0004867">
    <property type="term" value="F:serine-type endopeptidase inhibitor activity"/>
    <property type="evidence" value="ECO:0007669"/>
    <property type="project" value="UniProtKB-KW"/>
</dbReference>
<evidence type="ECO:0000256" key="6">
    <source>
        <dbReference type="SAM" id="SignalP"/>
    </source>
</evidence>
<dbReference type="SUPFAM" id="SSF57362">
    <property type="entry name" value="BPTI-like"/>
    <property type="match status" value="1"/>
</dbReference>
<name>A0AAD4K6C3_9MUSC</name>
<keyword evidence="3" id="KW-1015">Disulfide bond</keyword>
<evidence type="ECO:0000256" key="2">
    <source>
        <dbReference type="ARBA" id="ARBA00022900"/>
    </source>
</evidence>
<evidence type="ECO:0000256" key="4">
    <source>
        <dbReference type="ARBA" id="ARBA00049646"/>
    </source>
</evidence>
<sequence length="82" mass="9100">MKFLTILVLFLALLANSLALKDAMCGDEFSKIGIGRAFFVRWSYNQNTNSCEEFVFGGIGGNNNSFESEQECISKCVETESD</sequence>
<dbReference type="InterPro" id="IPR002223">
    <property type="entry name" value="Kunitz_BPTI"/>
</dbReference>
<dbReference type="AlphaFoldDB" id="A0AAD4K6C3"/>
<reference evidence="8" key="1">
    <citation type="journal article" date="2021" name="Mol. Ecol. Resour.">
        <title>Phylogenomic analyses of the genus Drosophila reveals genomic signals of climate adaptation.</title>
        <authorList>
            <person name="Li F."/>
            <person name="Rane R.V."/>
            <person name="Luria V."/>
            <person name="Xiong Z."/>
            <person name="Chen J."/>
            <person name="Li Z."/>
            <person name="Catullo R.A."/>
            <person name="Griffin P.C."/>
            <person name="Schiffer M."/>
            <person name="Pearce S."/>
            <person name="Lee S.F."/>
            <person name="McElroy K."/>
            <person name="Stocker A."/>
            <person name="Shirriffs J."/>
            <person name="Cockerell F."/>
            <person name="Coppin C."/>
            <person name="Sgro C.M."/>
            <person name="Karger A."/>
            <person name="Cain J.W."/>
            <person name="Weber J.A."/>
            <person name="Santpere G."/>
            <person name="Kirschner M.W."/>
            <person name="Hoffmann A.A."/>
            <person name="Oakeshott J.G."/>
            <person name="Zhang G."/>
        </authorList>
    </citation>
    <scope>NUCLEOTIDE SEQUENCE</scope>
    <source>
        <strain evidence="8">BGI-SZ-2011g</strain>
    </source>
</reference>
<dbReference type="EMBL" id="JAJJHW010001127">
    <property type="protein sequence ID" value="KAH8376956.1"/>
    <property type="molecule type" value="Genomic_DNA"/>
</dbReference>
<evidence type="ECO:0000256" key="3">
    <source>
        <dbReference type="ARBA" id="ARBA00023157"/>
    </source>
</evidence>
<feature type="signal peptide" evidence="6">
    <location>
        <begin position="1"/>
        <end position="19"/>
    </location>
</feature>
<dbReference type="Gene3D" id="4.10.410.10">
    <property type="entry name" value="Pancreatic trypsin inhibitor Kunitz domain"/>
    <property type="match status" value="1"/>
</dbReference>
<dbReference type="SMART" id="SM00131">
    <property type="entry name" value="KU"/>
    <property type="match status" value="1"/>
</dbReference>
<keyword evidence="2" id="KW-0722">Serine protease inhibitor</keyword>
<dbReference type="PRINTS" id="PR00759">
    <property type="entry name" value="BASICPTASE"/>
</dbReference>
<evidence type="ECO:0000313" key="9">
    <source>
        <dbReference type="Proteomes" id="UP001200034"/>
    </source>
</evidence>
<gene>
    <name evidence="8" type="ORF">KR093_002358</name>
</gene>
<keyword evidence="1" id="KW-0646">Protease inhibitor</keyword>
<evidence type="ECO:0000256" key="1">
    <source>
        <dbReference type="ARBA" id="ARBA00022690"/>
    </source>
</evidence>
<accession>A0AAD4K6C3</accession>
<organism evidence="8 9">
    <name type="scientific">Drosophila rubida</name>
    <dbReference type="NCBI Taxonomy" id="30044"/>
    <lineage>
        <taxon>Eukaryota</taxon>
        <taxon>Metazoa</taxon>
        <taxon>Ecdysozoa</taxon>
        <taxon>Arthropoda</taxon>
        <taxon>Hexapoda</taxon>
        <taxon>Insecta</taxon>
        <taxon>Pterygota</taxon>
        <taxon>Neoptera</taxon>
        <taxon>Endopterygota</taxon>
        <taxon>Diptera</taxon>
        <taxon>Brachycera</taxon>
        <taxon>Muscomorpha</taxon>
        <taxon>Ephydroidea</taxon>
        <taxon>Drosophilidae</taxon>
        <taxon>Drosophila</taxon>
    </lineage>
</organism>
<dbReference type="PANTHER" id="PTHR47247">
    <property type="entry name" value="KUNITZ-TYPE PROTEASE INHIBITOR 2"/>
    <property type="match status" value="1"/>
</dbReference>
<keyword evidence="9" id="KW-1185">Reference proteome</keyword>
<evidence type="ECO:0000313" key="8">
    <source>
        <dbReference type="EMBL" id="KAH8376956.1"/>
    </source>
</evidence>
<comment type="similarity">
    <text evidence="4">Belongs to the venom Kunitz-type family. 01 (intermediate) subfamily.</text>
</comment>
<feature type="domain" description="BPTI/Kunitz inhibitor" evidence="7">
    <location>
        <begin position="25"/>
        <end position="76"/>
    </location>
</feature>
<dbReference type="Pfam" id="PF00014">
    <property type="entry name" value="Kunitz_BPTI"/>
    <property type="match status" value="1"/>
</dbReference>
<dbReference type="InterPro" id="IPR036880">
    <property type="entry name" value="Kunitz_BPTI_sf"/>
</dbReference>
<keyword evidence="6" id="KW-0732">Signal</keyword>
<feature type="chain" id="PRO_5041936684" description="BPTI/Kunitz inhibitor domain-containing protein" evidence="6">
    <location>
        <begin position="20"/>
        <end position="82"/>
    </location>
</feature>
<comment type="caution">
    <text evidence="8">The sequence shown here is derived from an EMBL/GenBank/DDBJ whole genome shotgun (WGS) entry which is preliminary data.</text>
</comment>
<protein>
    <recommendedName>
        <fullName evidence="7">BPTI/Kunitz inhibitor domain-containing protein</fullName>
    </recommendedName>
</protein>
<evidence type="ECO:0000256" key="5">
    <source>
        <dbReference type="ARBA" id="ARBA00093388"/>
    </source>
</evidence>